<dbReference type="InterPro" id="IPR052288">
    <property type="entry name" value="GH45_Enzymes"/>
</dbReference>
<sequence>MSLKSIVTLALVSGLASVASAQATGKTTRYWDCCKPSCGWSGKAKVSAPVAQCAKDNSPLTAGDDMQKNGCEGGTSFMCADQTPWMVNENLAYGFAAVKLQGQGEDASCCGCYELTFTSSAISGKKMIVQSTNTGGDLGDNHFDLAIPGGGMGIYDKGCPSQYSSAARGQQYGGISDARDCASWGPLAGGCNFRFGWFQNADNPSVSFKRVACPAELTARTGCKRDDDSSVSPAENAPAAPASSSSSAPVAASSPTDQVSAPAGTLPVVTETPAPTTSSVASPAPTGAASCGLKGYDLQKPPTSFFDGSGNFATFDACKTLCTQNAAQSFAFGNGQCLCYSAPVAGNLNPVADSPITFYDIGCTADAPAPVPSSTQTASETGATSSAPVPTATTSASETGATSSMPEPTTTVSASSTSATVEPTATDSTSETYPEPTAAPTETAPACPVEWVTVYDDE</sequence>
<evidence type="ECO:0000313" key="13">
    <source>
        <dbReference type="EMBL" id="PNS21579.1"/>
    </source>
</evidence>
<name>A0A2K1R2T2_9PEZI</name>
<dbReference type="Gene3D" id="2.40.40.10">
    <property type="entry name" value="RlpA-like domain"/>
    <property type="match status" value="1"/>
</dbReference>
<evidence type="ECO:0000256" key="7">
    <source>
        <dbReference type="ARBA" id="ARBA00023295"/>
    </source>
</evidence>
<feature type="region of interest" description="Disordered" evidence="10">
    <location>
        <begin position="222"/>
        <end position="284"/>
    </location>
</feature>
<feature type="compositionally biased region" description="Polar residues" evidence="10">
    <location>
        <begin position="372"/>
        <end position="382"/>
    </location>
</feature>
<dbReference type="Pfam" id="PF02015">
    <property type="entry name" value="Glyco_hydro_45"/>
    <property type="match status" value="1"/>
</dbReference>
<dbReference type="PANTHER" id="PTHR39730:SF1">
    <property type="entry name" value="ENDOGLUCANASE 1"/>
    <property type="match status" value="1"/>
</dbReference>
<comment type="catalytic activity">
    <reaction evidence="1 9">
        <text>Endohydrolysis of (1-&gt;4)-beta-D-glucosidic linkages in cellulose, lichenin and cereal beta-D-glucans.</text>
        <dbReference type="EC" id="3.2.1.4"/>
    </reaction>
</comment>
<organism evidence="13 14">
    <name type="scientific">Sphaceloma murrayae</name>
    <dbReference type="NCBI Taxonomy" id="2082308"/>
    <lineage>
        <taxon>Eukaryota</taxon>
        <taxon>Fungi</taxon>
        <taxon>Dikarya</taxon>
        <taxon>Ascomycota</taxon>
        <taxon>Pezizomycotina</taxon>
        <taxon>Dothideomycetes</taxon>
        <taxon>Dothideomycetidae</taxon>
        <taxon>Myriangiales</taxon>
        <taxon>Elsinoaceae</taxon>
        <taxon>Sphaceloma</taxon>
    </lineage>
</organism>
<evidence type="ECO:0000259" key="12">
    <source>
        <dbReference type="PROSITE" id="PS01140"/>
    </source>
</evidence>
<reference evidence="13 14" key="1">
    <citation type="submission" date="2017-06" db="EMBL/GenBank/DDBJ databases">
        <title>Draft genome sequence of a variant of Elsinoe murrayae.</title>
        <authorList>
            <person name="Cheng Q."/>
        </authorList>
    </citation>
    <scope>NUCLEOTIDE SEQUENCE [LARGE SCALE GENOMIC DNA]</scope>
    <source>
        <strain evidence="13 14">CQ-2017a</strain>
    </source>
</reference>
<evidence type="ECO:0000256" key="1">
    <source>
        <dbReference type="ARBA" id="ARBA00000966"/>
    </source>
</evidence>
<dbReference type="Proteomes" id="UP000243797">
    <property type="component" value="Unassembled WGS sequence"/>
</dbReference>
<gene>
    <name evidence="13" type="ORF">CAC42_938</name>
</gene>
<dbReference type="EMBL" id="NKHZ01000011">
    <property type="protein sequence ID" value="PNS21579.1"/>
    <property type="molecule type" value="Genomic_DNA"/>
</dbReference>
<accession>A0A2K1R2T2</accession>
<dbReference type="EC" id="3.2.1.4" evidence="3 9"/>
<evidence type="ECO:0000313" key="14">
    <source>
        <dbReference type="Proteomes" id="UP000243797"/>
    </source>
</evidence>
<dbReference type="GO" id="GO:0030245">
    <property type="term" value="P:cellulose catabolic process"/>
    <property type="evidence" value="ECO:0007669"/>
    <property type="project" value="UniProtKB-KW"/>
</dbReference>
<feature type="compositionally biased region" description="Low complexity" evidence="10">
    <location>
        <begin position="230"/>
        <end position="255"/>
    </location>
</feature>
<dbReference type="STRING" id="2082308.A0A2K1R2T2"/>
<dbReference type="PROSITE" id="PS01140">
    <property type="entry name" value="GLYCOSYL_HYDROL_F45"/>
    <property type="match status" value="1"/>
</dbReference>
<feature type="signal peptide" evidence="11">
    <location>
        <begin position="1"/>
        <end position="21"/>
    </location>
</feature>
<dbReference type="InterPro" id="IPR000334">
    <property type="entry name" value="Glyco_hydro_45"/>
</dbReference>
<feature type="region of interest" description="Disordered" evidence="10">
    <location>
        <begin position="370"/>
        <end position="448"/>
    </location>
</feature>
<dbReference type="InParanoid" id="A0A2K1R2T2"/>
<evidence type="ECO:0000256" key="2">
    <source>
        <dbReference type="ARBA" id="ARBA00007793"/>
    </source>
</evidence>
<dbReference type="PANTHER" id="PTHR39730">
    <property type="entry name" value="ENDOGLUCANASE 1"/>
    <property type="match status" value="1"/>
</dbReference>
<dbReference type="GO" id="GO:0008810">
    <property type="term" value="F:cellulase activity"/>
    <property type="evidence" value="ECO:0007669"/>
    <property type="project" value="UniProtKB-EC"/>
</dbReference>
<feature type="active site" description="Nucleophile" evidence="9">
    <location>
        <position position="32"/>
    </location>
</feature>
<evidence type="ECO:0000256" key="5">
    <source>
        <dbReference type="ARBA" id="ARBA00023001"/>
    </source>
</evidence>
<evidence type="ECO:0000256" key="11">
    <source>
        <dbReference type="SAM" id="SignalP"/>
    </source>
</evidence>
<evidence type="ECO:0000256" key="3">
    <source>
        <dbReference type="ARBA" id="ARBA00012601"/>
    </source>
</evidence>
<keyword evidence="11" id="KW-0732">Signal</keyword>
<evidence type="ECO:0000256" key="4">
    <source>
        <dbReference type="ARBA" id="ARBA00022801"/>
    </source>
</evidence>
<protein>
    <recommendedName>
        <fullName evidence="3 9">Cellulase</fullName>
        <ecNumber evidence="3 9">3.2.1.4</ecNumber>
    </recommendedName>
</protein>
<dbReference type="OrthoDB" id="10035502at2759"/>
<keyword evidence="5" id="KW-0136">Cellulose degradation</keyword>
<evidence type="ECO:0000256" key="6">
    <source>
        <dbReference type="ARBA" id="ARBA00023277"/>
    </source>
</evidence>
<dbReference type="SUPFAM" id="SSF50685">
    <property type="entry name" value="Barwin-like endoglucanases"/>
    <property type="match status" value="1"/>
</dbReference>
<comment type="similarity">
    <text evidence="2">Belongs to the glycosyl hydrolase 45 (cellulase K) family.</text>
</comment>
<keyword evidence="8" id="KW-0624">Polysaccharide degradation</keyword>
<proteinExistence type="inferred from homology"/>
<comment type="caution">
    <text evidence="13">The sequence shown here is derived from an EMBL/GenBank/DDBJ whole genome shotgun (WGS) entry which is preliminary data.</text>
</comment>
<feature type="compositionally biased region" description="Low complexity" evidence="10">
    <location>
        <begin position="383"/>
        <end position="446"/>
    </location>
</feature>
<evidence type="ECO:0000256" key="10">
    <source>
        <dbReference type="SAM" id="MobiDB-lite"/>
    </source>
</evidence>
<dbReference type="AlphaFoldDB" id="A0A2K1R2T2"/>
<feature type="domain" description="Glycosyl hydrolases family 45 active site" evidence="12">
    <location>
        <begin position="27"/>
        <end position="38"/>
    </location>
</feature>
<keyword evidence="7" id="KW-0326">Glycosidase</keyword>
<evidence type="ECO:0000256" key="9">
    <source>
        <dbReference type="PROSITE-ProRule" id="PRU10069"/>
    </source>
</evidence>
<keyword evidence="6" id="KW-0119">Carbohydrate metabolism</keyword>
<dbReference type="InterPro" id="IPR036908">
    <property type="entry name" value="RlpA-like_sf"/>
</dbReference>
<feature type="chain" id="PRO_5014327756" description="Cellulase" evidence="11">
    <location>
        <begin position="22"/>
        <end position="458"/>
    </location>
</feature>
<evidence type="ECO:0000256" key="8">
    <source>
        <dbReference type="ARBA" id="ARBA00023326"/>
    </source>
</evidence>
<keyword evidence="14" id="KW-1185">Reference proteome</keyword>
<keyword evidence="4" id="KW-0378">Hydrolase</keyword>